<reference evidence="1 2" key="1">
    <citation type="submission" date="2022-01" db="EMBL/GenBank/DDBJ databases">
        <authorList>
            <person name="Xiong W."/>
            <person name="Schranz E."/>
        </authorList>
    </citation>
    <scope>NUCLEOTIDE SEQUENCE [LARGE SCALE GENOMIC DNA]</scope>
</reference>
<dbReference type="AlphaFoldDB" id="A0AAU9MPD4"/>
<organism evidence="1 2">
    <name type="scientific">Lactuca virosa</name>
    <dbReference type="NCBI Taxonomy" id="75947"/>
    <lineage>
        <taxon>Eukaryota</taxon>
        <taxon>Viridiplantae</taxon>
        <taxon>Streptophyta</taxon>
        <taxon>Embryophyta</taxon>
        <taxon>Tracheophyta</taxon>
        <taxon>Spermatophyta</taxon>
        <taxon>Magnoliopsida</taxon>
        <taxon>eudicotyledons</taxon>
        <taxon>Gunneridae</taxon>
        <taxon>Pentapetalae</taxon>
        <taxon>asterids</taxon>
        <taxon>campanulids</taxon>
        <taxon>Asterales</taxon>
        <taxon>Asteraceae</taxon>
        <taxon>Cichorioideae</taxon>
        <taxon>Cichorieae</taxon>
        <taxon>Lactucinae</taxon>
        <taxon>Lactuca</taxon>
    </lineage>
</organism>
<proteinExistence type="predicted"/>
<dbReference type="Proteomes" id="UP001157418">
    <property type="component" value="Unassembled WGS sequence"/>
</dbReference>
<accession>A0AAU9MPD4</accession>
<name>A0AAU9MPD4_9ASTR</name>
<keyword evidence="2" id="KW-1185">Reference proteome</keyword>
<comment type="caution">
    <text evidence="1">The sequence shown here is derived from an EMBL/GenBank/DDBJ whole genome shotgun (WGS) entry which is preliminary data.</text>
</comment>
<sequence>MDDMEVACKSVIHLMKVWVAHLCVMVRTLIHDLLLLFSTDLNYEIYKDDITFVDPLNKFTGIESYTAHLPSITVSRSYPIQRHIVGDFQGLACIEEPNLDRMVPQRNP</sequence>
<protein>
    <submittedName>
        <fullName evidence="1">Uncharacterized protein</fullName>
    </submittedName>
</protein>
<dbReference type="EMBL" id="CAKMRJ010002223">
    <property type="protein sequence ID" value="CAH1428195.1"/>
    <property type="molecule type" value="Genomic_DNA"/>
</dbReference>
<evidence type="ECO:0000313" key="1">
    <source>
        <dbReference type="EMBL" id="CAH1428195.1"/>
    </source>
</evidence>
<dbReference type="PANTHER" id="PTHR31094:SF3">
    <property type="entry name" value="OS04G0613300 PROTEIN"/>
    <property type="match status" value="1"/>
</dbReference>
<dbReference type="PANTHER" id="PTHR31094">
    <property type="entry name" value="RIKEN CDNA 2310061I04 GENE"/>
    <property type="match status" value="1"/>
</dbReference>
<gene>
    <name evidence="1" type="ORF">LVIROSA_LOCUS15143</name>
</gene>
<evidence type="ECO:0000313" key="2">
    <source>
        <dbReference type="Proteomes" id="UP001157418"/>
    </source>
</evidence>
<dbReference type="Pfam" id="PF10184">
    <property type="entry name" value="DUF2358"/>
    <property type="match status" value="1"/>
</dbReference>
<dbReference type="InterPro" id="IPR018790">
    <property type="entry name" value="DUF2358"/>
</dbReference>